<sequence>MIARSLLMLFVVACGSDDDVAVDAGHDAGLDAGRDGGTDAGPLPECGTGSPLALASCVERARYEADVERIAQPREPESAHWQSVQDLCASRLEALGFDVERHDYGTGINVIGTRLGTTTPERRVIVGAHYDHVAGCEGADDNASGVAGALEVARVLAQSDHARTLVVACWDEEERGLIGSIAHATRAREADEVIDVAFVLEMIGYTDDTPGSQSLPVGVDVVFREAAREVEERESRGDFIAVVGDPGSRSAIDALEAHADRIGLPFIRLDVPASLLASPAAADLRRSDHAAFWQREYPALMVTDTANFRYDRYHCAAGPDVTSQLDFEFASRVVRSVVAAAATALDAP</sequence>
<dbReference type="OrthoDB" id="9789219at2"/>
<dbReference type="GO" id="GO:0008235">
    <property type="term" value="F:metalloexopeptidase activity"/>
    <property type="evidence" value="ECO:0007669"/>
    <property type="project" value="InterPro"/>
</dbReference>
<dbReference type="SUPFAM" id="SSF53187">
    <property type="entry name" value="Zn-dependent exopeptidases"/>
    <property type="match status" value="1"/>
</dbReference>
<dbReference type="PANTHER" id="PTHR12147:SF26">
    <property type="entry name" value="PEPTIDASE M28 DOMAIN-CONTAINING PROTEIN"/>
    <property type="match status" value="1"/>
</dbReference>
<evidence type="ECO:0000259" key="1">
    <source>
        <dbReference type="Pfam" id="PF04389"/>
    </source>
</evidence>
<name>A0A0F6YI22_9BACT</name>
<proteinExistence type="predicted"/>
<dbReference type="STRING" id="927083.DB32_002850"/>
<dbReference type="InterPro" id="IPR007484">
    <property type="entry name" value="Peptidase_M28"/>
</dbReference>
<evidence type="ECO:0000313" key="2">
    <source>
        <dbReference type="EMBL" id="AKF05701.1"/>
    </source>
</evidence>
<dbReference type="Proteomes" id="UP000034883">
    <property type="component" value="Chromosome"/>
</dbReference>
<organism evidence="2 3">
    <name type="scientific">Sandaracinus amylolyticus</name>
    <dbReference type="NCBI Taxonomy" id="927083"/>
    <lineage>
        <taxon>Bacteria</taxon>
        <taxon>Pseudomonadati</taxon>
        <taxon>Myxococcota</taxon>
        <taxon>Polyangia</taxon>
        <taxon>Polyangiales</taxon>
        <taxon>Sandaracinaceae</taxon>
        <taxon>Sandaracinus</taxon>
    </lineage>
</organism>
<protein>
    <submittedName>
        <fullName evidence="2">Peptidase M28</fullName>
    </submittedName>
</protein>
<dbReference type="Pfam" id="PF04389">
    <property type="entry name" value="Peptidase_M28"/>
    <property type="match status" value="1"/>
</dbReference>
<gene>
    <name evidence="2" type="ORF">DB32_002850</name>
</gene>
<dbReference type="AlphaFoldDB" id="A0A0F6YI22"/>
<keyword evidence="3" id="KW-1185">Reference proteome</keyword>
<dbReference type="EMBL" id="CP011125">
    <property type="protein sequence ID" value="AKF05701.1"/>
    <property type="molecule type" value="Genomic_DNA"/>
</dbReference>
<accession>A0A0F6YI22</accession>
<dbReference type="PANTHER" id="PTHR12147">
    <property type="entry name" value="METALLOPEPTIDASE M28 FAMILY MEMBER"/>
    <property type="match status" value="1"/>
</dbReference>
<dbReference type="Gene3D" id="3.40.630.10">
    <property type="entry name" value="Zn peptidases"/>
    <property type="match status" value="1"/>
</dbReference>
<feature type="domain" description="Peptidase M28" evidence="1">
    <location>
        <begin position="109"/>
        <end position="314"/>
    </location>
</feature>
<dbReference type="GO" id="GO:0006508">
    <property type="term" value="P:proteolysis"/>
    <property type="evidence" value="ECO:0007669"/>
    <property type="project" value="InterPro"/>
</dbReference>
<dbReference type="KEGG" id="samy:DB32_002850"/>
<evidence type="ECO:0000313" key="3">
    <source>
        <dbReference type="Proteomes" id="UP000034883"/>
    </source>
</evidence>
<reference evidence="2 3" key="1">
    <citation type="submission" date="2015-03" db="EMBL/GenBank/DDBJ databases">
        <title>Genome assembly of Sandaracinus amylolyticus DSM 53668.</title>
        <authorList>
            <person name="Sharma G."/>
            <person name="Subramanian S."/>
        </authorList>
    </citation>
    <scope>NUCLEOTIDE SEQUENCE [LARGE SCALE GENOMIC DNA]</scope>
    <source>
        <strain evidence="2 3">DSM 53668</strain>
    </source>
</reference>
<dbReference type="InterPro" id="IPR045175">
    <property type="entry name" value="M28_fam"/>
</dbReference>